<dbReference type="Proteomes" id="UP000706124">
    <property type="component" value="Unassembled WGS sequence"/>
</dbReference>
<dbReference type="Gene3D" id="2.170.270.10">
    <property type="entry name" value="SET domain"/>
    <property type="match status" value="1"/>
</dbReference>
<dbReference type="SUPFAM" id="SSF82199">
    <property type="entry name" value="SET domain"/>
    <property type="match status" value="1"/>
</dbReference>
<dbReference type="OrthoDB" id="265717at2759"/>
<dbReference type="EMBL" id="SRPO01000303">
    <property type="protein sequence ID" value="KAG5934512.1"/>
    <property type="molecule type" value="Genomic_DNA"/>
</dbReference>
<sequence>MSSPATDSMYALQEIPGKGKGLVATRHIPKGTRILCEEPLFAIPNVMDLEKRCRFICQQVDSLSNEQRQAFLSMHNIHPFNDTEERDIGIFETNSLPAGGMPIPHTRAIFLEACRINHDCKSNAIYDWNTHIKRNTVHAVRDINEGEEITVSYVVILKTRESRQRTLKNTYHFTCRCSLCSLPNEQSQERDRKIAQIVRLGEFYVPKSTNSPPQALGYVDAQARLYNELYQEDCGHPYSYQYAVMIARAHGDLARIRVFAQRVVRSFVTILGTDSTESIQYANMAKNPASEPKLLSSSTRWKTSVNDIPQGLGPDDFEDWLWRREPVAALAQPMSPPSQSLFSGFADLAYKNGIDAAGCFQSRHSCFLAEIVETLVPHPLDLKIRDILGKTVQLHFYTKGEGTELEPSQYQRGHTVAVLNASQYVFEFGPRGIRQTDLEMTKVNTIAEHGLFCINLSTYPRNFCSSSC</sequence>
<dbReference type="Gene3D" id="1.25.40.10">
    <property type="entry name" value="Tetratricopeptide repeat domain"/>
    <property type="match status" value="1"/>
</dbReference>
<dbReference type="Pfam" id="PF00856">
    <property type="entry name" value="SET"/>
    <property type="match status" value="1"/>
</dbReference>
<dbReference type="InterPro" id="IPR046341">
    <property type="entry name" value="SET_dom_sf"/>
</dbReference>
<evidence type="ECO:0000313" key="3">
    <source>
        <dbReference type="Proteomes" id="UP000706124"/>
    </source>
</evidence>
<dbReference type="PROSITE" id="PS50280">
    <property type="entry name" value="SET"/>
    <property type="match status" value="1"/>
</dbReference>
<organism evidence="2 3">
    <name type="scientific">Claviceps pazoutovae</name>
    <dbReference type="NCBI Taxonomy" id="1649127"/>
    <lineage>
        <taxon>Eukaryota</taxon>
        <taxon>Fungi</taxon>
        <taxon>Dikarya</taxon>
        <taxon>Ascomycota</taxon>
        <taxon>Pezizomycotina</taxon>
        <taxon>Sordariomycetes</taxon>
        <taxon>Hypocreomycetidae</taxon>
        <taxon>Hypocreales</taxon>
        <taxon>Clavicipitaceae</taxon>
        <taxon>Claviceps</taxon>
    </lineage>
</organism>
<dbReference type="CDD" id="cd20071">
    <property type="entry name" value="SET_SMYD"/>
    <property type="match status" value="1"/>
</dbReference>
<dbReference type="InterPro" id="IPR011990">
    <property type="entry name" value="TPR-like_helical_dom_sf"/>
</dbReference>
<gene>
    <name evidence="2" type="ORF">E4U60_003810</name>
</gene>
<dbReference type="InterPro" id="IPR053185">
    <property type="entry name" value="SET_domain_protein"/>
</dbReference>
<dbReference type="PANTHER" id="PTHR47332">
    <property type="entry name" value="SET DOMAIN-CONTAINING PROTEIN 5"/>
    <property type="match status" value="1"/>
</dbReference>
<accession>A0A9P7SF03</accession>
<evidence type="ECO:0000259" key="1">
    <source>
        <dbReference type="PROSITE" id="PS50280"/>
    </source>
</evidence>
<dbReference type="PANTHER" id="PTHR47332:SF2">
    <property type="entry name" value="SET-6"/>
    <property type="match status" value="1"/>
</dbReference>
<reference evidence="2 3" key="1">
    <citation type="journal article" date="2020" name="bioRxiv">
        <title>Whole genome comparisons of ergot fungi reveals the divergence and evolution of species within the genus Claviceps are the result of varying mechanisms driving genome evolution and host range expansion.</title>
        <authorList>
            <person name="Wyka S.A."/>
            <person name="Mondo S.J."/>
            <person name="Liu M."/>
            <person name="Dettman J."/>
            <person name="Nalam V."/>
            <person name="Broders K.D."/>
        </authorList>
    </citation>
    <scope>NUCLEOTIDE SEQUENCE [LARGE SCALE GENOMIC DNA]</scope>
    <source>
        <strain evidence="2 3">CCC 1485</strain>
    </source>
</reference>
<dbReference type="AlphaFoldDB" id="A0A9P7SF03"/>
<protein>
    <recommendedName>
        <fullName evidence="1">SET domain-containing protein</fullName>
    </recommendedName>
</protein>
<dbReference type="InterPro" id="IPR001214">
    <property type="entry name" value="SET_dom"/>
</dbReference>
<keyword evidence="3" id="KW-1185">Reference proteome</keyword>
<name>A0A9P7SF03_9HYPO</name>
<feature type="domain" description="SET" evidence="1">
    <location>
        <begin position="7"/>
        <end position="154"/>
    </location>
</feature>
<proteinExistence type="predicted"/>
<comment type="caution">
    <text evidence="2">The sequence shown here is derived from an EMBL/GenBank/DDBJ whole genome shotgun (WGS) entry which is preliminary data.</text>
</comment>
<dbReference type="SMART" id="SM00317">
    <property type="entry name" value="SET"/>
    <property type="match status" value="1"/>
</dbReference>
<evidence type="ECO:0000313" key="2">
    <source>
        <dbReference type="EMBL" id="KAG5934512.1"/>
    </source>
</evidence>